<organism evidence="2 3">
    <name type="scientific">Chitiniphilus eburneus</name>
    <dbReference type="NCBI Taxonomy" id="2571148"/>
    <lineage>
        <taxon>Bacteria</taxon>
        <taxon>Pseudomonadati</taxon>
        <taxon>Pseudomonadota</taxon>
        <taxon>Betaproteobacteria</taxon>
        <taxon>Neisseriales</taxon>
        <taxon>Chitinibacteraceae</taxon>
        <taxon>Chitiniphilus</taxon>
    </lineage>
</organism>
<dbReference type="EMBL" id="SUMF01000002">
    <property type="protein sequence ID" value="TJZ77323.1"/>
    <property type="molecule type" value="Genomic_DNA"/>
</dbReference>
<dbReference type="RefSeq" id="WP_136771799.1">
    <property type="nucleotide sequence ID" value="NZ_CP156074.1"/>
</dbReference>
<feature type="transmembrane region" description="Helical" evidence="1">
    <location>
        <begin position="41"/>
        <end position="61"/>
    </location>
</feature>
<proteinExistence type="predicted"/>
<keyword evidence="1" id="KW-0472">Membrane</keyword>
<evidence type="ECO:0000256" key="1">
    <source>
        <dbReference type="SAM" id="Phobius"/>
    </source>
</evidence>
<keyword evidence="1" id="KW-0812">Transmembrane</keyword>
<reference evidence="2 3" key="1">
    <citation type="submission" date="2019-04" db="EMBL/GenBank/DDBJ databases">
        <title>Chitiniphilus eburnea sp. nov., a novel chitinolytic bacterium isolated from aquaculture sludge.</title>
        <authorList>
            <person name="Sheng M."/>
        </authorList>
    </citation>
    <scope>NUCLEOTIDE SEQUENCE [LARGE SCALE GENOMIC DNA]</scope>
    <source>
        <strain evidence="2 3">HX-2-15</strain>
    </source>
</reference>
<keyword evidence="3" id="KW-1185">Reference proteome</keyword>
<evidence type="ECO:0000313" key="2">
    <source>
        <dbReference type="EMBL" id="TJZ77323.1"/>
    </source>
</evidence>
<feature type="transmembrane region" description="Helical" evidence="1">
    <location>
        <begin position="12"/>
        <end position="29"/>
    </location>
</feature>
<feature type="transmembrane region" description="Helical" evidence="1">
    <location>
        <begin position="82"/>
        <end position="102"/>
    </location>
</feature>
<protein>
    <submittedName>
        <fullName evidence="2">Uncharacterized protein</fullName>
    </submittedName>
</protein>
<evidence type="ECO:0000313" key="3">
    <source>
        <dbReference type="Proteomes" id="UP000310016"/>
    </source>
</evidence>
<dbReference type="Proteomes" id="UP000310016">
    <property type="component" value="Unassembled WGS sequence"/>
</dbReference>
<sequence length="105" mass="11996">MMKPRSEYERIIFPLVVLTIICWAGYILSRDWGWQRWEPGFAMATCISAILLSIIDVVASLKTKITTMQILYVYADKNPIIFWIRIFASVALGIAAAVFLILKLI</sequence>
<keyword evidence="1" id="KW-1133">Transmembrane helix</keyword>
<name>A0A4U0Q7U2_9NEIS</name>
<gene>
    <name evidence="2" type="ORF">FAZ21_02980</name>
</gene>
<accession>A0A4U0Q7U2</accession>
<comment type="caution">
    <text evidence="2">The sequence shown here is derived from an EMBL/GenBank/DDBJ whole genome shotgun (WGS) entry which is preliminary data.</text>
</comment>
<dbReference type="AlphaFoldDB" id="A0A4U0Q7U2"/>